<reference evidence="1 2" key="1">
    <citation type="journal article" date="2019" name="Genome Biol. Evol.">
        <title>Insights into the evolution of the New World diploid cottons (Gossypium, subgenus Houzingenia) based on genome sequencing.</title>
        <authorList>
            <person name="Grover C.E."/>
            <person name="Arick M.A. 2nd"/>
            <person name="Thrash A."/>
            <person name="Conover J.L."/>
            <person name="Sanders W.S."/>
            <person name="Peterson D.G."/>
            <person name="Frelichowski J.E."/>
            <person name="Scheffler J.A."/>
            <person name="Scheffler B.E."/>
            <person name="Wendel J.F."/>
        </authorList>
    </citation>
    <scope>NUCLEOTIDE SEQUENCE [LARGE SCALE GENOMIC DNA]</scope>
    <source>
        <strain evidence="1">4</strain>
        <tissue evidence="1">Leaf</tissue>
    </source>
</reference>
<sequence length="39" mass="4154">MLIRSLIEFTASTDGEAALGLYGSSSSLLLNFCNFPEGK</sequence>
<dbReference type="EMBL" id="JABEZV010000001">
    <property type="protein sequence ID" value="MBA0703839.1"/>
    <property type="molecule type" value="Genomic_DNA"/>
</dbReference>
<keyword evidence="2" id="KW-1185">Reference proteome</keyword>
<protein>
    <submittedName>
        <fullName evidence="1">Uncharacterized protein</fullName>
    </submittedName>
</protein>
<comment type="caution">
    <text evidence="1">The sequence shown here is derived from an EMBL/GenBank/DDBJ whole genome shotgun (WGS) entry which is preliminary data.</text>
</comment>
<evidence type="ECO:0000313" key="2">
    <source>
        <dbReference type="Proteomes" id="UP000593574"/>
    </source>
</evidence>
<dbReference type="AlphaFoldDB" id="A0A7J8YXS9"/>
<proteinExistence type="predicted"/>
<evidence type="ECO:0000313" key="1">
    <source>
        <dbReference type="EMBL" id="MBA0703839.1"/>
    </source>
</evidence>
<dbReference type="Proteomes" id="UP000593574">
    <property type="component" value="Unassembled WGS sequence"/>
</dbReference>
<gene>
    <name evidence="1" type="ORF">Golax_016133</name>
</gene>
<accession>A0A7J8YXS9</accession>
<organism evidence="1 2">
    <name type="scientific">Gossypium laxum</name>
    <dbReference type="NCBI Taxonomy" id="34288"/>
    <lineage>
        <taxon>Eukaryota</taxon>
        <taxon>Viridiplantae</taxon>
        <taxon>Streptophyta</taxon>
        <taxon>Embryophyta</taxon>
        <taxon>Tracheophyta</taxon>
        <taxon>Spermatophyta</taxon>
        <taxon>Magnoliopsida</taxon>
        <taxon>eudicotyledons</taxon>
        <taxon>Gunneridae</taxon>
        <taxon>Pentapetalae</taxon>
        <taxon>rosids</taxon>
        <taxon>malvids</taxon>
        <taxon>Malvales</taxon>
        <taxon>Malvaceae</taxon>
        <taxon>Malvoideae</taxon>
        <taxon>Gossypium</taxon>
    </lineage>
</organism>
<name>A0A7J8YXS9_9ROSI</name>